<dbReference type="InterPro" id="IPR050166">
    <property type="entry name" value="ABC_transporter_ATP-bind"/>
</dbReference>
<dbReference type="EMBL" id="FOHN01000008">
    <property type="protein sequence ID" value="SET11262.1"/>
    <property type="molecule type" value="Genomic_DNA"/>
</dbReference>
<keyword evidence="1" id="KW-0813">Transport</keyword>
<keyword evidence="2" id="KW-0547">Nucleotide-binding</keyword>
<keyword evidence="6" id="KW-1185">Reference proteome</keyword>
<dbReference type="PANTHER" id="PTHR42788">
    <property type="entry name" value="TAURINE IMPORT ATP-BINDING PROTEIN-RELATED"/>
    <property type="match status" value="1"/>
</dbReference>
<evidence type="ECO:0000313" key="5">
    <source>
        <dbReference type="EMBL" id="SET11262.1"/>
    </source>
</evidence>
<name>A0A1I0BW82_9FIRM</name>
<dbReference type="RefSeq" id="WP_092477594.1">
    <property type="nucleotide sequence ID" value="NZ_FOHN01000008.1"/>
</dbReference>
<dbReference type="Proteomes" id="UP000199800">
    <property type="component" value="Unassembled WGS sequence"/>
</dbReference>
<dbReference type="CDD" id="cd03293">
    <property type="entry name" value="ABC_NrtD_SsuB_transporters"/>
    <property type="match status" value="1"/>
</dbReference>
<gene>
    <name evidence="5" type="ORF">SAMN04487772_108120</name>
</gene>
<evidence type="ECO:0000256" key="2">
    <source>
        <dbReference type="ARBA" id="ARBA00022741"/>
    </source>
</evidence>
<dbReference type="InterPro" id="IPR027417">
    <property type="entry name" value="P-loop_NTPase"/>
</dbReference>
<organism evidence="5 6">
    <name type="scientific">[Clostridium] polysaccharolyticum</name>
    <dbReference type="NCBI Taxonomy" id="29364"/>
    <lineage>
        <taxon>Bacteria</taxon>
        <taxon>Bacillati</taxon>
        <taxon>Bacillota</taxon>
        <taxon>Clostridia</taxon>
        <taxon>Lachnospirales</taxon>
        <taxon>Lachnospiraceae</taxon>
    </lineage>
</organism>
<evidence type="ECO:0000256" key="3">
    <source>
        <dbReference type="ARBA" id="ARBA00022840"/>
    </source>
</evidence>
<dbReference type="STRING" id="29364.SAMN04487772_108120"/>
<evidence type="ECO:0000313" key="6">
    <source>
        <dbReference type="Proteomes" id="UP000199800"/>
    </source>
</evidence>
<accession>A0A1I0BW82</accession>
<sequence length="264" mass="29726">MIKFDGVSMEYNRNGNVQRVLNNINLEIEDGEFICLIGPSGCGKSTLLSLVSGLNHPTEGEVRIDDNVVTGPGVDRGVVFQHYSLFPWMTAEKNVVFGIKQAKIEKSDKAIKKRAHEFLDKVALSDSKTKYPFELSGGMQQRVALARTLAMDTNILLMDEPFGAIDPRVRFELQELTLDLCKSGKKTTLFVTHDIDEALFLADRILFMCPGNVHKIIDVKSVFPEKKDRTEMLKSKEYKNLHNELVMLFYQDIGNKIGGEEVVI</sequence>
<proteinExistence type="predicted"/>
<dbReference type="InterPro" id="IPR003593">
    <property type="entry name" value="AAA+_ATPase"/>
</dbReference>
<reference evidence="5 6" key="1">
    <citation type="submission" date="2016-10" db="EMBL/GenBank/DDBJ databases">
        <authorList>
            <person name="de Groot N.N."/>
        </authorList>
    </citation>
    <scope>NUCLEOTIDE SEQUENCE [LARGE SCALE GENOMIC DNA]</scope>
    <source>
        <strain evidence="5 6">DSM 1801</strain>
    </source>
</reference>
<dbReference type="PROSITE" id="PS00211">
    <property type="entry name" value="ABC_TRANSPORTER_1"/>
    <property type="match status" value="1"/>
</dbReference>
<dbReference type="Pfam" id="PF00005">
    <property type="entry name" value="ABC_tran"/>
    <property type="match status" value="1"/>
</dbReference>
<evidence type="ECO:0000259" key="4">
    <source>
        <dbReference type="PROSITE" id="PS50893"/>
    </source>
</evidence>
<dbReference type="InterPro" id="IPR017871">
    <property type="entry name" value="ABC_transporter-like_CS"/>
</dbReference>
<dbReference type="PANTHER" id="PTHR42788:SF13">
    <property type="entry name" value="ALIPHATIC SULFONATES IMPORT ATP-BINDING PROTEIN SSUB"/>
    <property type="match status" value="1"/>
</dbReference>
<dbReference type="InterPro" id="IPR003439">
    <property type="entry name" value="ABC_transporter-like_ATP-bd"/>
</dbReference>
<protein>
    <submittedName>
        <fullName evidence="5">NitT/TauT family transport system ATP-binding protein</fullName>
    </submittedName>
</protein>
<dbReference type="PROSITE" id="PS50893">
    <property type="entry name" value="ABC_TRANSPORTER_2"/>
    <property type="match status" value="1"/>
</dbReference>
<dbReference type="OrthoDB" id="9801958at2"/>
<feature type="domain" description="ABC transporter" evidence="4">
    <location>
        <begin position="2"/>
        <end position="235"/>
    </location>
</feature>
<dbReference type="AlphaFoldDB" id="A0A1I0BW82"/>
<dbReference type="Gene3D" id="3.40.50.300">
    <property type="entry name" value="P-loop containing nucleotide triphosphate hydrolases"/>
    <property type="match status" value="1"/>
</dbReference>
<dbReference type="SUPFAM" id="SSF52540">
    <property type="entry name" value="P-loop containing nucleoside triphosphate hydrolases"/>
    <property type="match status" value="1"/>
</dbReference>
<evidence type="ECO:0000256" key="1">
    <source>
        <dbReference type="ARBA" id="ARBA00022448"/>
    </source>
</evidence>
<dbReference type="GO" id="GO:0005524">
    <property type="term" value="F:ATP binding"/>
    <property type="evidence" value="ECO:0007669"/>
    <property type="project" value="UniProtKB-KW"/>
</dbReference>
<keyword evidence="3 5" id="KW-0067">ATP-binding</keyword>
<dbReference type="SMART" id="SM00382">
    <property type="entry name" value="AAA"/>
    <property type="match status" value="1"/>
</dbReference>
<dbReference type="GO" id="GO:0016887">
    <property type="term" value="F:ATP hydrolysis activity"/>
    <property type="evidence" value="ECO:0007669"/>
    <property type="project" value="InterPro"/>
</dbReference>